<dbReference type="PANTHER" id="PTHR34071:SF2">
    <property type="entry name" value="FLAVIN-NUCLEOTIDE-BINDING PROTEIN"/>
    <property type="match status" value="1"/>
</dbReference>
<accession>A0A2J7YPP4</accession>
<dbReference type="Pfam" id="PF12900">
    <property type="entry name" value="Pyridox_ox_2"/>
    <property type="match status" value="1"/>
</dbReference>
<dbReference type="InterPro" id="IPR012349">
    <property type="entry name" value="Split_barrel_FMN-bd"/>
</dbReference>
<sequence length="240" mass="25440">MAGRHTVTAPPPAHSEGDTLSTSPHQPLGTELPVTDRTRLRRMKEKGRTARADLDAVLAAGFVCHLGVVVDGAPVVVPTVYGAAADTLYFHGSVAARSLTSAPGQTVCVTVTHIDGVVLARSLFEHSINYRSAMIYGVPRPVTDPEETLTGLRLITEQAQPGQWDYARRPSRKELAATTLLALSLEEASVKLRTGPPDDGDSPDAALGLWAGVVPVRLVRGAPVPDPALAPDTPLPHHLR</sequence>
<keyword evidence="3" id="KW-1185">Reference proteome</keyword>
<dbReference type="InterPro" id="IPR024747">
    <property type="entry name" value="Pyridox_Oxase-rel"/>
</dbReference>
<feature type="region of interest" description="Disordered" evidence="1">
    <location>
        <begin position="1"/>
        <end position="33"/>
    </location>
</feature>
<reference evidence="2 3" key="1">
    <citation type="submission" date="2015-09" db="EMBL/GenBank/DDBJ databases">
        <title>Genome sequence, genome mining and natural product profiling of a biocontrol bacterium Streptomyces malaysiensis F913.</title>
        <authorList>
            <person name="Xu Y."/>
            <person name="Wei J."/>
            <person name="Xie J."/>
            <person name="Li T."/>
            <person name="Zhou Z."/>
        </authorList>
    </citation>
    <scope>NUCLEOTIDE SEQUENCE [LARGE SCALE GENOMIC DNA]</scope>
    <source>
        <strain evidence="2 3">F913</strain>
    </source>
</reference>
<organism evidence="2 3">
    <name type="scientific">Streptomyces malaysiensis</name>
    <dbReference type="NCBI Taxonomy" id="92644"/>
    <lineage>
        <taxon>Bacteria</taxon>
        <taxon>Bacillati</taxon>
        <taxon>Actinomycetota</taxon>
        <taxon>Actinomycetes</taxon>
        <taxon>Kitasatosporales</taxon>
        <taxon>Streptomycetaceae</taxon>
        <taxon>Streptomyces</taxon>
        <taxon>Streptomyces violaceusniger group</taxon>
    </lineage>
</organism>
<dbReference type="Gene3D" id="2.30.110.10">
    <property type="entry name" value="Electron Transport, Fmn-binding Protein, Chain A"/>
    <property type="match status" value="1"/>
</dbReference>
<protein>
    <recommendedName>
        <fullName evidence="4">Pyridoxamine 5'-phosphate oxidase family protein</fullName>
    </recommendedName>
</protein>
<comment type="caution">
    <text evidence="2">The sequence shown here is derived from an EMBL/GenBank/DDBJ whole genome shotgun (WGS) entry which is preliminary data.</text>
</comment>
<gene>
    <name evidence="2" type="ORF">SMF913_25364</name>
</gene>
<evidence type="ECO:0008006" key="4">
    <source>
        <dbReference type="Google" id="ProtNLM"/>
    </source>
</evidence>
<dbReference type="Proteomes" id="UP000236520">
    <property type="component" value="Unassembled WGS sequence"/>
</dbReference>
<dbReference type="SUPFAM" id="SSF50475">
    <property type="entry name" value="FMN-binding split barrel"/>
    <property type="match status" value="1"/>
</dbReference>
<evidence type="ECO:0000313" key="3">
    <source>
        <dbReference type="Proteomes" id="UP000236520"/>
    </source>
</evidence>
<dbReference type="EMBL" id="LJIW01000002">
    <property type="protein sequence ID" value="PNG89899.1"/>
    <property type="molecule type" value="Genomic_DNA"/>
</dbReference>
<proteinExistence type="predicted"/>
<dbReference type="PANTHER" id="PTHR34071">
    <property type="entry name" value="5-NITROIMIDAZOLE ANTIBIOTICS RESISTANCE PROTEIN, NIMA-FAMILY-RELATED PROTEIN-RELATED"/>
    <property type="match status" value="1"/>
</dbReference>
<dbReference type="AlphaFoldDB" id="A0A2J7YPP4"/>
<evidence type="ECO:0000256" key="1">
    <source>
        <dbReference type="SAM" id="MobiDB-lite"/>
    </source>
</evidence>
<name>A0A2J7YPP4_STRMQ</name>
<evidence type="ECO:0000313" key="2">
    <source>
        <dbReference type="EMBL" id="PNG89899.1"/>
    </source>
</evidence>